<evidence type="ECO:0000256" key="1">
    <source>
        <dbReference type="SAM" id="SignalP"/>
    </source>
</evidence>
<dbReference type="InterPro" id="IPR016186">
    <property type="entry name" value="C-type_lectin-like/link_sf"/>
</dbReference>
<proteinExistence type="predicted"/>
<organism evidence="3 4">
    <name type="scientific">Strigamia maritima</name>
    <name type="common">European centipede</name>
    <name type="synonym">Geophilus maritimus</name>
    <dbReference type="NCBI Taxonomy" id="126957"/>
    <lineage>
        <taxon>Eukaryota</taxon>
        <taxon>Metazoa</taxon>
        <taxon>Ecdysozoa</taxon>
        <taxon>Arthropoda</taxon>
        <taxon>Myriapoda</taxon>
        <taxon>Chilopoda</taxon>
        <taxon>Pleurostigmophora</taxon>
        <taxon>Geophilomorpha</taxon>
        <taxon>Linotaeniidae</taxon>
        <taxon>Strigamia</taxon>
    </lineage>
</organism>
<dbReference type="PANTHER" id="PTHR22803">
    <property type="entry name" value="MANNOSE, PHOSPHOLIPASE, LECTIN RECEPTOR RELATED"/>
    <property type="match status" value="1"/>
</dbReference>
<evidence type="ECO:0000259" key="2">
    <source>
        <dbReference type="PROSITE" id="PS50041"/>
    </source>
</evidence>
<protein>
    <recommendedName>
        <fullName evidence="2">C-type lectin domain-containing protein</fullName>
    </recommendedName>
</protein>
<dbReference type="Gene3D" id="3.10.100.10">
    <property type="entry name" value="Mannose-Binding Protein A, subunit A"/>
    <property type="match status" value="2"/>
</dbReference>
<evidence type="ECO:0000313" key="3">
    <source>
        <dbReference type="EnsemblMetazoa" id="SMAR007754-PA"/>
    </source>
</evidence>
<dbReference type="HOGENOM" id="CLU_1301101_0_0_1"/>
<evidence type="ECO:0000313" key="4">
    <source>
        <dbReference type="Proteomes" id="UP000014500"/>
    </source>
</evidence>
<dbReference type="PhylomeDB" id="T1J2G3"/>
<keyword evidence="1" id="KW-0732">Signal</keyword>
<dbReference type="EnsemblMetazoa" id="SMAR007754-RA">
    <property type="protein sequence ID" value="SMAR007754-PA"/>
    <property type="gene ID" value="SMAR007754"/>
</dbReference>
<dbReference type="Proteomes" id="UP000014500">
    <property type="component" value="Unassembled WGS sequence"/>
</dbReference>
<dbReference type="Pfam" id="PF00059">
    <property type="entry name" value="Lectin_C"/>
    <property type="match status" value="1"/>
</dbReference>
<dbReference type="AlphaFoldDB" id="T1J2G3"/>
<keyword evidence="4" id="KW-1185">Reference proteome</keyword>
<dbReference type="InterPro" id="IPR001304">
    <property type="entry name" value="C-type_lectin-like"/>
</dbReference>
<reference evidence="3" key="2">
    <citation type="submission" date="2015-02" db="UniProtKB">
        <authorList>
            <consortium name="EnsemblMetazoa"/>
        </authorList>
    </citation>
    <scope>IDENTIFICATION</scope>
</reference>
<feature type="signal peptide" evidence="1">
    <location>
        <begin position="1"/>
        <end position="24"/>
    </location>
</feature>
<dbReference type="SMART" id="SM00034">
    <property type="entry name" value="CLECT"/>
    <property type="match status" value="1"/>
</dbReference>
<dbReference type="InterPro" id="IPR016187">
    <property type="entry name" value="CTDL_fold"/>
</dbReference>
<dbReference type="STRING" id="126957.T1J2G3"/>
<dbReference type="InterPro" id="IPR050111">
    <property type="entry name" value="C-type_lectin/snaclec_domain"/>
</dbReference>
<name>T1J2G3_STRMM</name>
<dbReference type="OMA" id="CVHIINN"/>
<sequence>MASILHTMAADMLNVLFNSCCVFGATTSLNGCLNGHYSKCKKCRSGFEALGDSCYHFSTETGTYLEGYEYCKARDSELISIETKVESDIINRFIVDSHNPSAPGNFWTSGFDFNRNRQFYWMGTGTNFSDTNWCSGEPNGPTYEYCVHIINNNVLLGTGTKFSHINWCSGEPNGPTYEYCVHIINNNGKPCWNDLACSSKQSNIRKNLEAIR</sequence>
<accession>T1J2G3</accession>
<dbReference type="CDD" id="cd00037">
    <property type="entry name" value="CLECT"/>
    <property type="match status" value="1"/>
</dbReference>
<feature type="chain" id="PRO_5004579866" description="C-type lectin domain-containing protein" evidence="1">
    <location>
        <begin position="25"/>
        <end position="212"/>
    </location>
</feature>
<dbReference type="SUPFAM" id="SSF56436">
    <property type="entry name" value="C-type lectin-like"/>
    <property type="match status" value="2"/>
</dbReference>
<feature type="domain" description="C-type lectin" evidence="2">
    <location>
        <begin position="50"/>
        <end position="206"/>
    </location>
</feature>
<dbReference type="PROSITE" id="PS50041">
    <property type="entry name" value="C_TYPE_LECTIN_2"/>
    <property type="match status" value="1"/>
</dbReference>
<reference evidence="4" key="1">
    <citation type="submission" date="2011-05" db="EMBL/GenBank/DDBJ databases">
        <authorList>
            <person name="Richards S.R."/>
            <person name="Qu J."/>
            <person name="Jiang H."/>
            <person name="Jhangiani S.N."/>
            <person name="Agravi P."/>
            <person name="Goodspeed R."/>
            <person name="Gross S."/>
            <person name="Mandapat C."/>
            <person name="Jackson L."/>
            <person name="Mathew T."/>
            <person name="Pu L."/>
            <person name="Thornton R."/>
            <person name="Saada N."/>
            <person name="Wilczek-Boney K.B."/>
            <person name="Lee S."/>
            <person name="Kovar C."/>
            <person name="Wu Y."/>
            <person name="Scherer S.E."/>
            <person name="Worley K.C."/>
            <person name="Muzny D.M."/>
            <person name="Gibbs R."/>
        </authorList>
    </citation>
    <scope>NUCLEOTIDE SEQUENCE</scope>
    <source>
        <strain evidence="4">Brora</strain>
    </source>
</reference>
<dbReference type="EMBL" id="JH431805">
    <property type="status" value="NOT_ANNOTATED_CDS"/>
    <property type="molecule type" value="Genomic_DNA"/>
</dbReference>